<keyword evidence="9" id="KW-0547">Nucleotide-binding</keyword>
<dbReference type="GO" id="GO:0009927">
    <property type="term" value="F:histidine phosphotransfer kinase activity"/>
    <property type="evidence" value="ECO:0007669"/>
    <property type="project" value="TreeGrafter"/>
</dbReference>
<dbReference type="PANTHER" id="PTHR43047:SF72">
    <property type="entry name" value="OSMOSENSING HISTIDINE PROTEIN KINASE SLN1"/>
    <property type="match status" value="1"/>
</dbReference>
<dbReference type="InterPro" id="IPR004358">
    <property type="entry name" value="Sig_transdc_His_kin-like_C"/>
</dbReference>
<keyword evidence="5" id="KW-0418">Kinase</keyword>
<feature type="region of interest" description="Disordered" evidence="6">
    <location>
        <begin position="455"/>
        <end position="506"/>
    </location>
</feature>
<evidence type="ECO:0000259" key="8">
    <source>
        <dbReference type="PROSITE" id="PS50112"/>
    </source>
</evidence>
<dbReference type="RefSeq" id="WP_406856499.1">
    <property type="nucleotide sequence ID" value="NZ_CP157484.1"/>
</dbReference>
<dbReference type="PANTHER" id="PTHR43047">
    <property type="entry name" value="TWO-COMPONENT HISTIDINE PROTEIN KINASE"/>
    <property type="match status" value="1"/>
</dbReference>
<protein>
    <recommendedName>
        <fullName evidence="2">histidine kinase</fullName>
        <ecNumber evidence="2">2.7.13.3</ecNumber>
    </recommendedName>
</protein>
<feature type="region of interest" description="Disordered" evidence="6">
    <location>
        <begin position="331"/>
        <end position="401"/>
    </location>
</feature>
<dbReference type="AlphaFoldDB" id="A0AAU7JI32"/>
<evidence type="ECO:0000259" key="7">
    <source>
        <dbReference type="PROSITE" id="PS50109"/>
    </source>
</evidence>
<dbReference type="CDD" id="cd00082">
    <property type="entry name" value="HisKA"/>
    <property type="match status" value="1"/>
</dbReference>
<dbReference type="Pfam" id="PF00989">
    <property type="entry name" value="PAS"/>
    <property type="match status" value="1"/>
</dbReference>
<dbReference type="Gene3D" id="3.30.565.10">
    <property type="entry name" value="Histidine kinase-like ATPase, C-terminal domain"/>
    <property type="match status" value="1"/>
</dbReference>
<dbReference type="Gene3D" id="1.10.287.130">
    <property type="match status" value="1"/>
</dbReference>
<keyword evidence="9" id="KW-0067">ATP-binding</keyword>
<comment type="catalytic activity">
    <reaction evidence="1">
        <text>ATP + protein L-histidine = ADP + protein N-phospho-L-histidine.</text>
        <dbReference type="EC" id="2.7.13.3"/>
    </reaction>
</comment>
<dbReference type="PROSITE" id="PS50112">
    <property type="entry name" value="PAS"/>
    <property type="match status" value="1"/>
</dbReference>
<dbReference type="InterPro" id="IPR005467">
    <property type="entry name" value="His_kinase_dom"/>
</dbReference>
<dbReference type="SMART" id="SM00091">
    <property type="entry name" value="PAS"/>
    <property type="match status" value="1"/>
</dbReference>
<dbReference type="SUPFAM" id="SSF55785">
    <property type="entry name" value="PYP-like sensor domain (PAS domain)"/>
    <property type="match status" value="1"/>
</dbReference>
<feature type="domain" description="PAS" evidence="8">
    <location>
        <begin position="681"/>
        <end position="751"/>
    </location>
</feature>
<evidence type="ECO:0000256" key="5">
    <source>
        <dbReference type="ARBA" id="ARBA00022777"/>
    </source>
</evidence>
<dbReference type="GO" id="GO:0005524">
    <property type="term" value="F:ATP binding"/>
    <property type="evidence" value="ECO:0007669"/>
    <property type="project" value="UniProtKB-KW"/>
</dbReference>
<dbReference type="SMART" id="SM00387">
    <property type="entry name" value="HATPase_c"/>
    <property type="match status" value="1"/>
</dbReference>
<dbReference type="SMART" id="SM00388">
    <property type="entry name" value="HisKA"/>
    <property type="match status" value="1"/>
</dbReference>
<proteinExistence type="predicted"/>
<dbReference type="GO" id="GO:0006355">
    <property type="term" value="P:regulation of DNA-templated transcription"/>
    <property type="evidence" value="ECO:0007669"/>
    <property type="project" value="InterPro"/>
</dbReference>
<dbReference type="InterPro" id="IPR036890">
    <property type="entry name" value="HATPase_C_sf"/>
</dbReference>
<dbReference type="InterPro" id="IPR035965">
    <property type="entry name" value="PAS-like_dom_sf"/>
</dbReference>
<dbReference type="InterPro" id="IPR000014">
    <property type="entry name" value="PAS"/>
</dbReference>
<evidence type="ECO:0000256" key="3">
    <source>
        <dbReference type="ARBA" id="ARBA00022553"/>
    </source>
</evidence>
<dbReference type="Pfam" id="PF02518">
    <property type="entry name" value="HATPase_c"/>
    <property type="match status" value="1"/>
</dbReference>
<dbReference type="Pfam" id="PF00512">
    <property type="entry name" value="HisKA"/>
    <property type="match status" value="1"/>
</dbReference>
<dbReference type="PRINTS" id="PR00344">
    <property type="entry name" value="BCTRLSENSOR"/>
</dbReference>
<dbReference type="PROSITE" id="PS50109">
    <property type="entry name" value="HIS_KIN"/>
    <property type="match status" value="1"/>
</dbReference>
<accession>A0AAU7JI32</accession>
<dbReference type="Gene3D" id="3.30.450.20">
    <property type="entry name" value="PAS domain"/>
    <property type="match status" value="1"/>
</dbReference>
<reference evidence="9" key="1">
    <citation type="submission" date="2024-05" db="EMBL/GenBank/DDBJ databases">
        <authorList>
            <person name="Kim S."/>
            <person name="Heo J."/>
            <person name="Choi H."/>
            <person name="Choi Y."/>
            <person name="Kwon S.-W."/>
            <person name="Kim Y."/>
        </authorList>
    </citation>
    <scope>NUCLEOTIDE SEQUENCE</scope>
    <source>
        <strain evidence="9">KACC 23698</strain>
    </source>
</reference>
<sequence length="1049" mass="110041">MSDIADQGARADRAAVDQELAALDERGQAVVVLAGGGDRVLWATATGAALFGFRDPAELTAAVLDPRSFPVERFAELARGAAPESGARLERLRLTVGRRIELATFACRRATLADGEPVLVAIAMNGPVRAAGWRAPRSALTPPAFARVPAPAGVQAPARVDAAALRARFGGRSLARFTWRTDGQHRLEDISADFARAVGDAHAPKAGDDFGALDRHGVEGGCADFAAALGRGQTFTGVDVIWPVAGADREGVVVALSGVPTFDRDRGFMGYRGFGVIHLDTLAPLSAPPAEPAAAPASMDEAAAPVETPPPAIAPAEAPRDILSLTGPAADNAAARSVEDPPAPPVEAAPEKDAADEAQKGAAPAVEGDPGQDDAPAPPPPAPEASHAAPRPPRTAPMPFVVSGSAHATLGTGKVVPLRTGIVRAPDPALGAPGLSRSERHAFREIARALGARVEGDETQTQEPEPLPASPPVGAVATPAAPEPDDEAVIDSSGPEPTSAEMAAHEHEAALAADAALPAPEPDEPDLFAAAEPESAALVEPPRADPAPSGPELSDLARNAETIFDRIPVGILVSRGDVPIVMNRTLLDVLGYEDIDAFHAEGGMSKLFLGRPADSLATLPEGSAVVLATREGEGVEVDARLQSIVWDGLPATLMSFRRAIDGAALPKVKAMELDLKRRMGEARELRAILDTATDGVIVIDEAGRVLSLNRAGEALFGYDQNEVAGETFITLFAPDSHALALDYLEGLKANGVASVLNDGREVVGRVRQGGRIPLFMTLGAISDLPDRKFCAVLRDITPWKKAESDLLEAKRAAEHASAQKSDFLAKISHEVRTPLSAIIGFAEVMIEERFGPIGNERYLEYLRDIHASGGHVISLVNDLLDLSKIEAGRFDLNFISVDANEIVSRSVAMMQPQAGAGRVVLRTSLSQRLPHVVADERSLRQIVLNILSNAVKFTDPGGQVIVSTAFTDRGEVALRVRDTGIGMTEKEIETALEPFRQVSTARRAGGTGLGLPLTKALVEANRAALTIRSEKDSGTLVEVTFPTTRVLSE</sequence>
<feature type="region of interest" description="Disordered" evidence="6">
    <location>
        <begin position="288"/>
        <end position="315"/>
    </location>
</feature>
<keyword evidence="3" id="KW-0597">Phosphoprotein</keyword>
<dbReference type="InterPro" id="IPR013767">
    <property type="entry name" value="PAS_fold"/>
</dbReference>
<dbReference type="SUPFAM" id="SSF47384">
    <property type="entry name" value="Homodimeric domain of signal transducing histidine kinase"/>
    <property type="match status" value="1"/>
</dbReference>
<dbReference type="NCBIfam" id="TIGR00229">
    <property type="entry name" value="sensory_box"/>
    <property type="match status" value="1"/>
</dbReference>
<evidence type="ECO:0000256" key="6">
    <source>
        <dbReference type="SAM" id="MobiDB-lite"/>
    </source>
</evidence>
<dbReference type="GO" id="GO:0000155">
    <property type="term" value="F:phosphorelay sensor kinase activity"/>
    <property type="evidence" value="ECO:0007669"/>
    <property type="project" value="InterPro"/>
</dbReference>
<dbReference type="InterPro" id="IPR003594">
    <property type="entry name" value="HATPase_dom"/>
</dbReference>
<name>A0AAU7JI32_9HYPH</name>
<gene>
    <name evidence="9" type="ORF">ABEG18_02390</name>
</gene>
<evidence type="ECO:0000256" key="4">
    <source>
        <dbReference type="ARBA" id="ARBA00022679"/>
    </source>
</evidence>
<feature type="domain" description="Histidine kinase" evidence="7">
    <location>
        <begin position="826"/>
        <end position="1045"/>
    </location>
</feature>
<dbReference type="SUPFAM" id="SSF55874">
    <property type="entry name" value="ATPase domain of HSP90 chaperone/DNA topoisomerase II/histidine kinase"/>
    <property type="match status" value="1"/>
</dbReference>
<feature type="compositionally biased region" description="Low complexity" evidence="6">
    <location>
        <begin position="292"/>
        <end position="306"/>
    </location>
</feature>
<dbReference type="InterPro" id="IPR036097">
    <property type="entry name" value="HisK_dim/P_sf"/>
</dbReference>
<dbReference type="InterPro" id="IPR003661">
    <property type="entry name" value="HisK_dim/P_dom"/>
</dbReference>
<dbReference type="EC" id="2.7.13.3" evidence="2"/>
<feature type="region of interest" description="Disordered" evidence="6">
    <location>
        <begin position="535"/>
        <end position="554"/>
    </location>
</feature>
<feature type="compositionally biased region" description="Basic and acidic residues" evidence="6">
    <location>
        <begin position="349"/>
        <end position="359"/>
    </location>
</feature>
<dbReference type="EMBL" id="CP157484">
    <property type="protein sequence ID" value="XBO39654.1"/>
    <property type="molecule type" value="Genomic_DNA"/>
</dbReference>
<evidence type="ECO:0000256" key="2">
    <source>
        <dbReference type="ARBA" id="ARBA00012438"/>
    </source>
</evidence>
<organism evidence="9">
    <name type="scientific">Alsobacter sp. KACC 23698</name>
    <dbReference type="NCBI Taxonomy" id="3149229"/>
    <lineage>
        <taxon>Bacteria</taxon>
        <taxon>Pseudomonadati</taxon>
        <taxon>Pseudomonadota</taxon>
        <taxon>Alphaproteobacteria</taxon>
        <taxon>Hyphomicrobiales</taxon>
        <taxon>Alsobacteraceae</taxon>
        <taxon>Alsobacter</taxon>
    </lineage>
</organism>
<evidence type="ECO:0000256" key="1">
    <source>
        <dbReference type="ARBA" id="ARBA00000085"/>
    </source>
</evidence>
<keyword evidence="4" id="KW-0808">Transferase</keyword>
<dbReference type="GO" id="GO:0005886">
    <property type="term" value="C:plasma membrane"/>
    <property type="evidence" value="ECO:0007669"/>
    <property type="project" value="TreeGrafter"/>
</dbReference>
<dbReference type="CDD" id="cd00130">
    <property type="entry name" value="PAS"/>
    <property type="match status" value="1"/>
</dbReference>
<evidence type="ECO:0000313" key="9">
    <source>
        <dbReference type="EMBL" id="XBO39654.1"/>
    </source>
</evidence>